<comment type="catalytic activity">
    <reaction evidence="4">
        <text>[thioredoxin]-disulfide + L-methionine + H2O = L-methionine (S)-S-oxide + [thioredoxin]-dithiol</text>
        <dbReference type="Rhea" id="RHEA:19993"/>
        <dbReference type="Rhea" id="RHEA-COMP:10698"/>
        <dbReference type="Rhea" id="RHEA-COMP:10700"/>
        <dbReference type="ChEBI" id="CHEBI:15377"/>
        <dbReference type="ChEBI" id="CHEBI:29950"/>
        <dbReference type="ChEBI" id="CHEBI:50058"/>
        <dbReference type="ChEBI" id="CHEBI:57844"/>
        <dbReference type="ChEBI" id="CHEBI:58772"/>
        <dbReference type="EC" id="1.8.4.11"/>
    </reaction>
</comment>
<dbReference type="InterPro" id="IPR002569">
    <property type="entry name" value="Met_Sox_Rdtase_MsrA_dom"/>
</dbReference>
<dbReference type="RefSeq" id="WP_140594880.1">
    <property type="nucleotide sequence ID" value="NZ_VFWZ01000005.1"/>
</dbReference>
<reference evidence="6 7" key="1">
    <citation type="submission" date="2019-06" db="EMBL/GenBank/DDBJ databases">
        <authorList>
            <person name="Meng X."/>
        </authorList>
    </citation>
    <scope>NUCLEOTIDE SEQUENCE [LARGE SCALE GENOMIC DNA]</scope>
    <source>
        <strain evidence="6 7">M625</strain>
    </source>
</reference>
<comment type="catalytic activity">
    <reaction evidence="3">
        <text>L-methionyl-[protein] + [thioredoxin]-disulfide + H2O = L-methionyl-(S)-S-oxide-[protein] + [thioredoxin]-dithiol</text>
        <dbReference type="Rhea" id="RHEA:14217"/>
        <dbReference type="Rhea" id="RHEA-COMP:10698"/>
        <dbReference type="Rhea" id="RHEA-COMP:10700"/>
        <dbReference type="Rhea" id="RHEA-COMP:12313"/>
        <dbReference type="Rhea" id="RHEA-COMP:12315"/>
        <dbReference type="ChEBI" id="CHEBI:15377"/>
        <dbReference type="ChEBI" id="CHEBI:16044"/>
        <dbReference type="ChEBI" id="CHEBI:29950"/>
        <dbReference type="ChEBI" id="CHEBI:44120"/>
        <dbReference type="ChEBI" id="CHEBI:50058"/>
        <dbReference type="EC" id="1.8.4.11"/>
    </reaction>
</comment>
<dbReference type="Proteomes" id="UP000315540">
    <property type="component" value="Unassembled WGS sequence"/>
</dbReference>
<dbReference type="Pfam" id="PF01625">
    <property type="entry name" value="PMSR"/>
    <property type="match status" value="1"/>
</dbReference>
<dbReference type="SUPFAM" id="SSF55068">
    <property type="entry name" value="Peptide methionine sulfoxide reductase"/>
    <property type="match status" value="1"/>
</dbReference>
<dbReference type="PANTHER" id="PTHR43774:SF1">
    <property type="entry name" value="PEPTIDE METHIONINE SULFOXIDE REDUCTASE MSRA 2"/>
    <property type="match status" value="1"/>
</dbReference>
<gene>
    <name evidence="6" type="ORF">FHK87_16570</name>
</gene>
<keyword evidence="2" id="KW-0560">Oxidoreductase</keyword>
<protein>
    <recommendedName>
        <fullName evidence="1">peptide-methionine (S)-S-oxide reductase</fullName>
        <ecNumber evidence="1">1.8.4.11</ecNumber>
    </recommendedName>
</protein>
<dbReference type="GO" id="GO:0008113">
    <property type="term" value="F:peptide-methionine (S)-S-oxide reductase activity"/>
    <property type="evidence" value="ECO:0007669"/>
    <property type="project" value="UniProtKB-EC"/>
</dbReference>
<dbReference type="AlphaFoldDB" id="A0A504J7H0"/>
<evidence type="ECO:0000256" key="2">
    <source>
        <dbReference type="ARBA" id="ARBA00023002"/>
    </source>
</evidence>
<evidence type="ECO:0000313" key="6">
    <source>
        <dbReference type="EMBL" id="TPN84545.1"/>
    </source>
</evidence>
<proteinExistence type="predicted"/>
<dbReference type="EMBL" id="VFWZ01000005">
    <property type="protein sequence ID" value="TPN84545.1"/>
    <property type="molecule type" value="Genomic_DNA"/>
</dbReference>
<dbReference type="OrthoDB" id="4174719at2"/>
<keyword evidence="7" id="KW-1185">Reference proteome</keyword>
<dbReference type="PANTHER" id="PTHR43774">
    <property type="entry name" value="PEPTIDE METHIONINE SULFOXIDE REDUCTASE"/>
    <property type="match status" value="1"/>
</dbReference>
<name>A0A504J7H0_9FLAO</name>
<evidence type="ECO:0000256" key="1">
    <source>
        <dbReference type="ARBA" id="ARBA00012502"/>
    </source>
</evidence>
<organism evidence="6 7">
    <name type="scientific">Aquimarina algicola</name>
    <dbReference type="NCBI Taxonomy" id="2589995"/>
    <lineage>
        <taxon>Bacteria</taxon>
        <taxon>Pseudomonadati</taxon>
        <taxon>Bacteroidota</taxon>
        <taxon>Flavobacteriia</taxon>
        <taxon>Flavobacteriales</taxon>
        <taxon>Flavobacteriaceae</taxon>
        <taxon>Aquimarina</taxon>
    </lineage>
</organism>
<dbReference type="EC" id="1.8.4.11" evidence="1"/>
<evidence type="ECO:0000259" key="5">
    <source>
        <dbReference type="Pfam" id="PF01625"/>
    </source>
</evidence>
<feature type="domain" description="Peptide methionine sulphoxide reductase MsrA" evidence="5">
    <location>
        <begin position="8"/>
        <end position="143"/>
    </location>
</feature>
<evidence type="ECO:0000313" key="7">
    <source>
        <dbReference type="Proteomes" id="UP000315540"/>
    </source>
</evidence>
<accession>A0A504J7H0</accession>
<comment type="caution">
    <text evidence="6">The sequence shown here is derived from an EMBL/GenBank/DDBJ whole genome shotgun (WGS) entry which is preliminary data.</text>
</comment>
<dbReference type="InterPro" id="IPR036509">
    <property type="entry name" value="Met_Sox_Rdtase_MsrA_sf"/>
</dbReference>
<sequence length="163" mass="19110">MQKDTLKIGFGGGCHWCTEAVFQSLKGITHVEQGYIKSTNENSTFSEAVIVTFTPYIISLKDLITIHLHTHHSTSNHSFRKKYRSAIYYFDTMNESNIKVYLEELQQDFDDKIITRILPYNGFSASRKELINYHEQNPEKPFCKKYITPKLEFLKNKYSKKLK</sequence>
<evidence type="ECO:0000256" key="3">
    <source>
        <dbReference type="ARBA" id="ARBA00047806"/>
    </source>
</evidence>
<dbReference type="Gene3D" id="3.30.1060.10">
    <property type="entry name" value="Peptide methionine sulphoxide reductase MsrA"/>
    <property type="match status" value="1"/>
</dbReference>
<evidence type="ECO:0000256" key="4">
    <source>
        <dbReference type="ARBA" id="ARBA00048782"/>
    </source>
</evidence>